<dbReference type="OrthoDB" id="3020506at2759"/>
<dbReference type="Proteomes" id="UP000053593">
    <property type="component" value="Unassembled WGS sequence"/>
</dbReference>
<sequence>MDTKLTASALGLLITWLDVVRTRKKEARFLWSNSFRLTFVRILYVLARYLALPIHIGNITFSRLMTAKFSVNKQDPEYFCMSLLAFQNMSSQSMLLILHFILILRVFALYKRSLLIGVPLSLLVIGRFSAGLLYGLTRPPPFLRFSGPCLDEKALSTSPVRNPFLLSIHGEFLIQFILYGLVWKRIVWDLRIFSFYRPSLLSVLKGNSLNVFMGITVAMIAMSVSAVKKGMAGVFVFPLWITFLSIAGTRLILSIQIYPSEETPSELAQTTELITVTDGCMSSVGRESELHQRKC</sequence>
<keyword evidence="1" id="KW-1133">Transmembrane helix</keyword>
<dbReference type="AlphaFoldDB" id="A0A0D0CQB5"/>
<evidence type="ECO:0000313" key="3">
    <source>
        <dbReference type="Proteomes" id="UP000053593"/>
    </source>
</evidence>
<reference evidence="2 3" key="1">
    <citation type="submission" date="2014-04" db="EMBL/GenBank/DDBJ databases">
        <title>Evolutionary Origins and Diversification of the Mycorrhizal Mutualists.</title>
        <authorList>
            <consortium name="DOE Joint Genome Institute"/>
            <consortium name="Mycorrhizal Genomics Consortium"/>
            <person name="Kohler A."/>
            <person name="Kuo A."/>
            <person name="Nagy L.G."/>
            <person name="Floudas D."/>
            <person name="Copeland A."/>
            <person name="Barry K.W."/>
            <person name="Cichocki N."/>
            <person name="Veneault-Fourrey C."/>
            <person name="LaButti K."/>
            <person name="Lindquist E.A."/>
            <person name="Lipzen A."/>
            <person name="Lundell T."/>
            <person name="Morin E."/>
            <person name="Murat C."/>
            <person name="Riley R."/>
            <person name="Ohm R."/>
            <person name="Sun H."/>
            <person name="Tunlid A."/>
            <person name="Henrissat B."/>
            <person name="Grigoriev I.V."/>
            <person name="Hibbett D.S."/>
            <person name="Martin F."/>
        </authorList>
    </citation>
    <scope>NUCLEOTIDE SEQUENCE [LARGE SCALE GENOMIC DNA]</scope>
    <source>
        <strain evidence="2 3">FD-317 M1</strain>
    </source>
</reference>
<keyword evidence="3" id="KW-1185">Reference proteome</keyword>
<feature type="transmembrane region" description="Helical" evidence="1">
    <location>
        <begin position="164"/>
        <end position="182"/>
    </location>
</feature>
<keyword evidence="1" id="KW-0472">Membrane</keyword>
<name>A0A0D0CQB5_9AGAR</name>
<protein>
    <submittedName>
        <fullName evidence="2">Uncharacterized protein</fullName>
    </submittedName>
</protein>
<proteinExistence type="predicted"/>
<dbReference type="HOGENOM" id="CLU_035509_10_4_1"/>
<accession>A0A0D0CQB5</accession>
<keyword evidence="1" id="KW-0812">Transmembrane</keyword>
<feature type="transmembrane region" description="Helical" evidence="1">
    <location>
        <begin position="114"/>
        <end position="136"/>
    </location>
</feature>
<dbReference type="EMBL" id="KN834790">
    <property type="protein sequence ID" value="KIK57598.1"/>
    <property type="molecule type" value="Genomic_DNA"/>
</dbReference>
<organism evidence="2 3">
    <name type="scientific">Collybiopsis luxurians FD-317 M1</name>
    <dbReference type="NCBI Taxonomy" id="944289"/>
    <lineage>
        <taxon>Eukaryota</taxon>
        <taxon>Fungi</taxon>
        <taxon>Dikarya</taxon>
        <taxon>Basidiomycota</taxon>
        <taxon>Agaricomycotina</taxon>
        <taxon>Agaricomycetes</taxon>
        <taxon>Agaricomycetidae</taxon>
        <taxon>Agaricales</taxon>
        <taxon>Marasmiineae</taxon>
        <taxon>Omphalotaceae</taxon>
        <taxon>Collybiopsis</taxon>
        <taxon>Collybiopsis luxurians</taxon>
    </lineage>
</organism>
<gene>
    <name evidence="2" type="ORF">GYMLUDRAFT_753715</name>
</gene>
<evidence type="ECO:0000313" key="2">
    <source>
        <dbReference type="EMBL" id="KIK57598.1"/>
    </source>
</evidence>
<evidence type="ECO:0000256" key="1">
    <source>
        <dbReference type="SAM" id="Phobius"/>
    </source>
</evidence>
<feature type="transmembrane region" description="Helical" evidence="1">
    <location>
        <begin position="203"/>
        <end position="224"/>
    </location>
</feature>
<feature type="transmembrane region" description="Helical" evidence="1">
    <location>
        <begin position="230"/>
        <end position="253"/>
    </location>
</feature>
<feature type="transmembrane region" description="Helical" evidence="1">
    <location>
        <begin position="89"/>
        <end position="107"/>
    </location>
</feature>